<accession>A0A2U3B577</accession>
<evidence type="ECO:0000313" key="8">
    <source>
        <dbReference type="Proteomes" id="UP000245362"/>
    </source>
</evidence>
<comment type="similarity">
    <text evidence="2">Belongs to the TMEM86 family.</text>
</comment>
<reference evidence="7 8" key="1">
    <citation type="submission" date="2018-05" db="EMBL/GenBank/DDBJ databases">
        <title>Vibrio limimaris sp. nov., isolated from marine sediment.</title>
        <authorList>
            <person name="Li C.-M."/>
        </authorList>
    </citation>
    <scope>NUCLEOTIDE SEQUENCE [LARGE SCALE GENOMIC DNA]</scope>
    <source>
        <strain evidence="7 8">E4404</strain>
    </source>
</reference>
<evidence type="ECO:0008006" key="9">
    <source>
        <dbReference type="Google" id="ProtNLM"/>
    </source>
</evidence>
<keyword evidence="3 6" id="KW-0812">Transmembrane</keyword>
<organism evidence="7 8">
    <name type="scientific">Vibrio albus</name>
    <dbReference type="NCBI Taxonomy" id="2200953"/>
    <lineage>
        <taxon>Bacteria</taxon>
        <taxon>Pseudomonadati</taxon>
        <taxon>Pseudomonadota</taxon>
        <taxon>Gammaproteobacteria</taxon>
        <taxon>Vibrionales</taxon>
        <taxon>Vibrionaceae</taxon>
        <taxon>Vibrio</taxon>
    </lineage>
</organism>
<evidence type="ECO:0000256" key="4">
    <source>
        <dbReference type="ARBA" id="ARBA00022989"/>
    </source>
</evidence>
<dbReference type="Proteomes" id="UP000245362">
    <property type="component" value="Unassembled WGS sequence"/>
</dbReference>
<feature type="transmembrane region" description="Helical" evidence="6">
    <location>
        <begin position="79"/>
        <end position="97"/>
    </location>
</feature>
<feature type="transmembrane region" description="Helical" evidence="6">
    <location>
        <begin position="25"/>
        <end position="43"/>
    </location>
</feature>
<sequence length="209" mass="22659">MFVWLAVGASGGVCLCATQMEKKRLAVFFKLLTMVLLVMTLFHHSGGELLLTEQWVLAGLAFSLAGNLFFLLSNRFYELAVLSFVVVSICYGKASWLQLSGPLSYWIPSMLYAALVILLFIGLPSLSGILWSVVTLGAGMVQMTWAAAEVWMHQSSPASLLGFTGAFLLLTCCIGHAFKHKGLPAKNGNLVLNSTYLISQALITASVLY</sequence>
<comment type="caution">
    <text evidence="7">The sequence shown here is derived from an EMBL/GenBank/DDBJ whole genome shotgun (WGS) entry which is preliminary data.</text>
</comment>
<protein>
    <recommendedName>
        <fullName evidence="9">Lysoplasmalogenase</fullName>
    </recommendedName>
</protein>
<evidence type="ECO:0000256" key="5">
    <source>
        <dbReference type="ARBA" id="ARBA00023136"/>
    </source>
</evidence>
<evidence type="ECO:0000256" key="6">
    <source>
        <dbReference type="SAM" id="Phobius"/>
    </source>
</evidence>
<dbReference type="RefSeq" id="WP_109321177.1">
    <property type="nucleotide sequence ID" value="NZ_QFWT01000014.1"/>
</dbReference>
<feature type="transmembrane region" description="Helical" evidence="6">
    <location>
        <begin position="160"/>
        <end position="178"/>
    </location>
</feature>
<feature type="transmembrane region" description="Helical" evidence="6">
    <location>
        <begin position="55"/>
        <end position="72"/>
    </location>
</feature>
<name>A0A2U3B577_9VIBR</name>
<comment type="subcellular location">
    <subcellularLocation>
        <location evidence="1">Membrane</location>
        <topology evidence="1">Multi-pass membrane protein</topology>
    </subcellularLocation>
</comment>
<proteinExistence type="inferred from homology"/>
<dbReference type="InterPro" id="IPR012506">
    <property type="entry name" value="TMEM86B-like"/>
</dbReference>
<evidence type="ECO:0000256" key="1">
    <source>
        <dbReference type="ARBA" id="ARBA00004141"/>
    </source>
</evidence>
<dbReference type="OrthoDB" id="5592477at2"/>
<dbReference type="GO" id="GO:0016020">
    <property type="term" value="C:membrane"/>
    <property type="evidence" value="ECO:0007669"/>
    <property type="project" value="UniProtKB-SubCell"/>
</dbReference>
<evidence type="ECO:0000313" key="7">
    <source>
        <dbReference type="EMBL" id="PWI31874.1"/>
    </source>
</evidence>
<evidence type="ECO:0000256" key="2">
    <source>
        <dbReference type="ARBA" id="ARBA00007375"/>
    </source>
</evidence>
<dbReference type="Pfam" id="PF07947">
    <property type="entry name" value="YhhN"/>
    <property type="match status" value="1"/>
</dbReference>
<keyword evidence="4 6" id="KW-1133">Transmembrane helix</keyword>
<dbReference type="AlphaFoldDB" id="A0A2U3B577"/>
<gene>
    <name evidence="7" type="ORF">DI392_18510</name>
</gene>
<dbReference type="EMBL" id="QFWT01000014">
    <property type="protein sequence ID" value="PWI31874.1"/>
    <property type="molecule type" value="Genomic_DNA"/>
</dbReference>
<evidence type="ECO:0000256" key="3">
    <source>
        <dbReference type="ARBA" id="ARBA00022692"/>
    </source>
</evidence>
<keyword evidence="5 6" id="KW-0472">Membrane</keyword>
<keyword evidence="8" id="KW-1185">Reference proteome</keyword>